<evidence type="ECO:0000259" key="1">
    <source>
        <dbReference type="Pfam" id="PF12654"/>
    </source>
</evidence>
<dbReference type="Pfam" id="PF12654">
    <property type="entry name" value="DUF3786"/>
    <property type="match status" value="1"/>
</dbReference>
<name>F2NHD8_DESAR</name>
<dbReference type="KEGG" id="dao:Desac_1192"/>
<keyword evidence="3" id="KW-1185">Reference proteome</keyword>
<gene>
    <name evidence="2" type="ordered locus">Desac_1192</name>
</gene>
<reference evidence="3" key="2">
    <citation type="submission" date="2011-03" db="EMBL/GenBank/DDBJ databases">
        <title>The complete genome of Desulfobacca acetoxidans DSM 11109.</title>
        <authorList>
            <consortium name="US DOE Joint Genome Institute (JGI-PGF)"/>
            <person name="Lucas S."/>
            <person name="Copeland A."/>
            <person name="Lapidus A."/>
            <person name="Bruce D."/>
            <person name="Goodwin L."/>
            <person name="Pitluck S."/>
            <person name="Peters L."/>
            <person name="Kyrpides N."/>
            <person name="Mavromatis K."/>
            <person name="Ivanova N."/>
            <person name="Ovchinnikova G."/>
            <person name="Teshima H."/>
            <person name="Detter J.C."/>
            <person name="Han C."/>
            <person name="Land M."/>
            <person name="Hauser L."/>
            <person name="Markowitz V."/>
            <person name="Cheng J.-F."/>
            <person name="Hugenholtz P."/>
            <person name="Woyke T."/>
            <person name="Wu D."/>
            <person name="Spring S."/>
            <person name="Schueler E."/>
            <person name="Brambilla E."/>
            <person name="Klenk H.-P."/>
            <person name="Eisen J.A."/>
        </authorList>
    </citation>
    <scope>NUCLEOTIDE SEQUENCE [LARGE SCALE GENOMIC DNA]</scope>
    <source>
        <strain evidence="3">ATCC 700848 / DSM 11109 / ASRB2</strain>
    </source>
</reference>
<organism evidence="2 3">
    <name type="scientific">Desulfobacca acetoxidans (strain ATCC 700848 / DSM 11109 / ASRB2)</name>
    <dbReference type="NCBI Taxonomy" id="880072"/>
    <lineage>
        <taxon>Bacteria</taxon>
        <taxon>Pseudomonadati</taxon>
        <taxon>Thermodesulfobacteriota</taxon>
        <taxon>Desulfobaccia</taxon>
        <taxon>Desulfobaccales</taxon>
        <taxon>Desulfobaccaceae</taxon>
        <taxon>Desulfobacca</taxon>
    </lineage>
</organism>
<accession>F2NHD8</accession>
<proteinExistence type="predicted"/>
<dbReference type="InterPro" id="IPR024264">
    <property type="entry name" value="DUF3786"/>
</dbReference>
<dbReference type="Proteomes" id="UP000000483">
    <property type="component" value="Chromosome"/>
</dbReference>
<dbReference type="AlphaFoldDB" id="F2NHD8"/>
<dbReference type="STRING" id="880072.Desac_1192"/>
<dbReference type="eggNOG" id="ENOG5032U5Z">
    <property type="taxonomic scope" value="Bacteria"/>
</dbReference>
<dbReference type="HOGENOM" id="CLU_106581_0_1_7"/>
<protein>
    <recommendedName>
        <fullName evidence="1">DUF3786 domain-containing protein</fullName>
    </recommendedName>
</protein>
<dbReference type="EMBL" id="CP002629">
    <property type="protein sequence ID" value="AEB09054.1"/>
    <property type="molecule type" value="Genomic_DNA"/>
</dbReference>
<reference evidence="2 3" key="1">
    <citation type="journal article" date="2011" name="Stand. Genomic Sci.">
        <title>Complete genome sequence of the acetate-degrading sulfate reducer Desulfobacca acetoxidans type strain (ASRB2).</title>
        <authorList>
            <person name="Goker M."/>
            <person name="Teshima H."/>
            <person name="Lapidus A."/>
            <person name="Nolan M."/>
            <person name="Lucas S."/>
            <person name="Hammon N."/>
            <person name="Deshpande S."/>
            <person name="Cheng J.F."/>
            <person name="Tapia R."/>
            <person name="Han C."/>
            <person name="Goodwin L."/>
            <person name="Pitluck S."/>
            <person name="Huntemann M."/>
            <person name="Liolios K."/>
            <person name="Ivanova N."/>
            <person name="Pagani I."/>
            <person name="Mavromatis K."/>
            <person name="Ovchinikova G."/>
            <person name="Pati A."/>
            <person name="Chen A."/>
            <person name="Palaniappan K."/>
            <person name="Land M."/>
            <person name="Hauser L."/>
            <person name="Brambilla E.M."/>
            <person name="Rohde M."/>
            <person name="Spring S."/>
            <person name="Detter J.C."/>
            <person name="Woyke T."/>
            <person name="Bristow J."/>
            <person name="Eisen J.A."/>
            <person name="Markowitz V."/>
            <person name="Hugenholtz P."/>
            <person name="Kyrpides N.C."/>
            <person name="Klenk H.P."/>
        </authorList>
    </citation>
    <scope>NUCLEOTIDE SEQUENCE [LARGE SCALE GENOMIC DNA]</scope>
    <source>
        <strain evidence="3">ATCC 700848 / DSM 11109 / ASRB2</strain>
    </source>
</reference>
<evidence type="ECO:0000313" key="3">
    <source>
        <dbReference type="Proteomes" id="UP000000483"/>
    </source>
</evidence>
<feature type="domain" description="DUF3786" evidence="1">
    <location>
        <begin position="35"/>
        <end position="210"/>
    </location>
</feature>
<dbReference type="RefSeq" id="WP_013706166.1">
    <property type="nucleotide sequence ID" value="NC_015388.1"/>
</dbReference>
<sequence>MDNDYDIVNDPEANILYQRCEDVDGALWEALAAADPAEVTDRTMTRHQGDTYCLPFLNQELLIQPAKRRLWLSDQKTTREPEFQLCLTALLFLLKVDAARLSSRQVSPKEYKGGITFFQGPHIIPTTRLEARFGTDRSLFLTAGRRLGGKELAQGDAAVALTPYPNLKIEVILWLGDEEFPPQVVLTAPATLERFWALDGVWALLNVVARELWRAGKV</sequence>
<dbReference type="OrthoDB" id="9793197at2"/>
<evidence type="ECO:0000313" key="2">
    <source>
        <dbReference type="EMBL" id="AEB09054.1"/>
    </source>
</evidence>